<name>A0AAV7E2S8_ARIFI</name>
<dbReference type="SMART" id="SM00320">
    <property type="entry name" value="WD40"/>
    <property type="match status" value="6"/>
</dbReference>
<evidence type="ECO:0000259" key="9">
    <source>
        <dbReference type="PROSITE" id="PS50089"/>
    </source>
</evidence>
<dbReference type="PROSITE" id="PS50082">
    <property type="entry name" value="WD_REPEATS_2"/>
    <property type="match status" value="2"/>
</dbReference>
<protein>
    <submittedName>
        <fullName evidence="10">Uncharacterized protein</fullName>
    </submittedName>
</protein>
<dbReference type="InterPro" id="IPR013083">
    <property type="entry name" value="Znf_RING/FYVE/PHD"/>
</dbReference>
<organism evidence="10 11">
    <name type="scientific">Aristolochia fimbriata</name>
    <name type="common">White veined hardy Dutchman's pipe vine</name>
    <dbReference type="NCBI Taxonomy" id="158543"/>
    <lineage>
        <taxon>Eukaryota</taxon>
        <taxon>Viridiplantae</taxon>
        <taxon>Streptophyta</taxon>
        <taxon>Embryophyta</taxon>
        <taxon>Tracheophyta</taxon>
        <taxon>Spermatophyta</taxon>
        <taxon>Magnoliopsida</taxon>
        <taxon>Magnoliidae</taxon>
        <taxon>Piperales</taxon>
        <taxon>Aristolochiaceae</taxon>
        <taxon>Aristolochia</taxon>
    </lineage>
</organism>
<dbReference type="Gene3D" id="3.30.40.10">
    <property type="entry name" value="Zinc/RING finger domain, C3HC4 (zinc finger)"/>
    <property type="match status" value="1"/>
</dbReference>
<keyword evidence="4 6" id="KW-0863">Zinc-finger</keyword>
<evidence type="ECO:0000256" key="6">
    <source>
        <dbReference type="PROSITE-ProRule" id="PRU00175"/>
    </source>
</evidence>
<evidence type="ECO:0000259" key="8">
    <source>
        <dbReference type="PROSITE" id="PS50011"/>
    </source>
</evidence>
<comment type="caution">
    <text evidence="10">The sequence shown here is derived from an EMBL/GenBank/DDBJ whole genome shotgun (WGS) entry which is preliminary data.</text>
</comment>
<dbReference type="InterPro" id="IPR036322">
    <property type="entry name" value="WD40_repeat_dom_sf"/>
</dbReference>
<dbReference type="PROSITE" id="PS50089">
    <property type="entry name" value="ZF_RING_2"/>
    <property type="match status" value="1"/>
</dbReference>
<dbReference type="SUPFAM" id="SSF57850">
    <property type="entry name" value="RING/U-box"/>
    <property type="match status" value="1"/>
</dbReference>
<dbReference type="PANTHER" id="PTHR44489:SF11">
    <property type="entry name" value="WD REPEAT DOMAIN 86"/>
    <property type="match status" value="1"/>
</dbReference>
<reference evidence="10 11" key="1">
    <citation type="submission" date="2021-07" db="EMBL/GenBank/DDBJ databases">
        <title>The Aristolochia fimbriata genome: insights into angiosperm evolution, floral development and chemical biosynthesis.</title>
        <authorList>
            <person name="Jiao Y."/>
        </authorList>
    </citation>
    <scope>NUCLEOTIDE SEQUENCE [LARGE SCALE GENOMIC DNA]</scope>
    <source>
        <strain evidence="10">IBCAS-2021</strain>
        <tissue evidence="10">Leaf</tissue>
    </source>
</reference>
<dbReference type="SMART" id="SM00184">
    <property type="entry name" value="RING"/>
    <property type="match status" value="1"/>
</dbReference>
<dbReference type="InterPro" id="IPR000719">
    <property type="entry name" value="Prot_kinase_dom"/>
</dbReference>
<keyword evidence="11" id="KW-1185">Reference proteome</keyword>
<evidence type="ECO:0000256" key="4">
    <source>
        <dbReference type="ARBA" id="ARBA00022771"/>
    </source>
</evidence>
<feature type="repeat" description="WD" evidence="7">
    <location>
        <begin position="643"/>
        <end position="672"/>
    </location>
</feature>
<dbReference type="AlphaFoldDB" id="A0AAV7E2S8"/>
<evidence type="ECO:0000313" key="10">
    <source>
        <dbReference type="EMBL" id="KAG9442127.1"/>
    </source>
</evidence>
<dbReference type="Gene3D" id="1.10.510.10">
    <property type="entry name" value="Transferase(Phosphotransferase) domain 1"/>
    <property type="match status" value="1"/>
</dbReference>
<keyword evidence="3" id="KW-0677">Repeat</keyword>
<gene>
    <name evidence="10" type="ORF">H6P81_017981</name>
</gene>
<dbReference type="SUPFAM" id="SSF56112">
    <property type="entry name" value="Protein kinase-like (PK-like)"/>
    <property type="match status" value="1"/>
</dbReference>
<dbReference type="PANTHER" id="PTHR44489">
    <property type="match status" value="1"/>
</dbReference>
<feature type="domain" description="RING-type" evidence="9">
    <location>
        <begin position="6"/>
        <end position="51"/>
    </location>
</feature>
<feature type="domain" description="Protein kinase" evidence="8">
    <location>
        <begin position="125"/>
        <end position="431"/>
    </location>
</feature>
<dbReference type="InterPro" id="IPR001841">
    <property type="entry name" value="Znf_RING"/>
</dbReference>
<dbReference type="Gene3D" id="2.130.10.10">
    <property type="entry name" value="YVTN repeat-like/Quinoprotein amine dehydrogenase"/>
    <property type="match status" value="2"/>
</dbReference>
<evidence type="ECO:0000256" key="1">
    <source>
        <dbReference type="ARBA" id="ARBA00022574"/>
    </source>
</evidence>
<dbReference type="Proteomes" id="UP000825729">
    <property type="component" value="Unassembled WGS sequence"/>
</dbReference>
<dbReference type="SUPFAM" id="SSF50978">
    <property type="entry name" value="WD40 repeat-like"/>
    <property type="match status" value="1"/>
</dbReference>
<dbReference type="InterPro" id="IPR044715">
    <property type="entry name" value="WDR86-like"/>
</dbReference>
<keyword evidence="1 7" id="KW-0853">WD repeat</keyword>
<dbReference type="GO" id="GO:0005524">
    <property type="term" value="F:ATP binding"/>
    <property type="evidence" value="ECO:0007669"/>
    <property type="project" value="InterPro"/>
</dbReference>
<dbReference type="Pfam" id="PF13445">
    <property type="entry name" value="zf-RING_UBOX"/>
    <property type="match status" value="1"/>
</dbReference>
<dbReference type="Pfam" id="PF00400">
    <property type="entry name" value="WD40"/>
    <property type="match status" value="2"/>
</dbReference>
<dbReference type="PROSITE" id="PS50294">
    <property type="entry name" value="WD_REPEATS_REGION"/>
    <property type="match status" value="1"/>
</dbReference>
<dbReference type="CDD" id="cd16587">
    <property type="entry name" value="RING-HC_TRIM32_C-VII"/>
    <property type="match status" value="1"/>
</dbReference>
<dbReference type="PRINTS" id="PR00320">
    <property type="entry name" value="GPROTEINBRPT"/>
</dbReference>
<feature type="repeat" description="WD" evidence="7">
    <location>
        <begin position="513"/>
        <end position="552"/>
    </location>
</feature>
<dbReference type="PROSITE" id="PS50011">
    <property type="entry name" value="PROTEIN_KINASE_DOM"/>
    <property type="match status" value="1"/>
</dbReference>
<evidence type="ECO:0000256" key="5">
    <source>
        <dbReference type="ARBA" id="ARBA00022833"/>
    </source>
</evidence>
<dbReference type="InterPro" id="IPR011009">
    <property type="entry name" value="Kinase-like_dom_sf"/>
</dbReference>
<sequence length="814" mass="91369">MEPPECPVCLQPYDADETIPRVLSCGHSVCESCLTHIPHQFPNTIRCPACTQLVPLARPATLPRNIDLLRLIHDHPKSKPKTTNPQNAMATKDFAPRRWCPELYSAWKDHILPSEAVEMMGRSGDEDWTSLSYGSLNFAYSYEFRPSQQVSLLPVAKSPVDESEFSLSYISRVMDSLHLMKKKLREELQLLFQAAFRQPKLCKVYGLWMNLADGLVFLVCERFQADVSNKLSRLIDGNMDLILGFNMTAMEMSEGVMAMHSEGILNGIWAISCFRLDHYGHVFVDINEVLAMGRKVRKIIASNKSSMNRDCFLAPELFPVLKDKRMVQKSGDSIGFSSDVWSLGCLFVKLLMGEGFRERIDEFLLLPPTDGNGEVPFDLYGIWMEKLELRLTTIMGTEFKWLNQIIIQSLDYMPGNRPNMSDLWREIGGVLTQPCGNYMGSPDSSVAVEKSVCYVILSNLCVLPTKSAHRSEEQKNEQILHDHSSKTMVESSTQNANDLINGLCESKFKSVTMEGHRDCITELTIGGGFLVSSSFDKTINVWSLLDFSLIKSLKGHEHRVMAVLFVDTEVPCCISGDSGGLIFVWDIGSSHLEPVKKWNEHNDWRFSGIHAMTVSGTEFLFTGSGDKSIKAWSLKDYTLTSTMIGHKSVVSCLAVSHGVLYSGSWDGTIRLWWLSDHTPLAVLGEDSIGNITSVLSISVNLDILIASHENGCIKMWKNNMLVRSTKPHESAIFSVATFDKWLFMGGWNKRIDVQVVVSNEYEIDTELLGTIPCDGIVTAMVYWQGKLIVGFANKLIKVYYYDTGKPGRENTELS</sequence>
<dbReference type="InterPro" id="IPR001680">
    <property type="entry name" value="WD40_rpt"/>
</dbReference>
<dbReference type="GO" id="GO:0004672">
    <property type="term" value="F:protein kinase activity"/>
    <property type="evidence" value="ECO:0007669"/>
    <property type="project" value="InterPro"/>
</dbReference>
<dbReference type="GO" id="GO:0008270">
    <property type="term" value="F:zinc ion binding"/>
    <property type="evidence" value="ECO:0007669"/>
    <property type="project" value="UniProtKB-KW"/>
</dbReference>
<dbReference type="InterPro" id="IPR017907">
    <property type="entry name" value="Znf_RING_CS"/>
</dbReference>
<keyword evidence="2" id="KW-0479">Metal-binding</keyword>
<dbReference type="InterPro" id="IPR015943">
    <property type="entry name" value="WD40/YVTN_repeat-like_dom_sf"/>
</dbReference>
<dbReference type="EMBL" id="JAINDJ010000007">
    <property type="protein sequence ID" value="KAG9442127.1"/>
    <property type="molecule type" value="Genomic_DNA"/>
</dbReference>
<evidence type="ECO:0000256" key="7">
    <source>
        <dbReference type="PROSITE-ProRule" id="PRU00221"/>
    </source>
</evidence>
<keyword evidence="5" id="KW-0862">Zinc</keyword>
<dbReference type="PROSITE" id="PS00518">
    <property type="entry name" value="ZF_RING_1"/>
    <property type="match status" value="1"/>
</dbReference>
<evidence type="ECO:0000256" key="2">
    <source>
        <dbReference type="ARBA" id="ARBA00022723"/>
    </source>
</evidence>
<dbReference type="InterPro" id="IPR027370">
    <property type="entry name" value="Znf-RING_euk"/>
</dbReference>
<accession>A0AAV7E2S8</accession>
<dbReference type="InterPro" id="IPR020472">
    <property type="entry name" value="WD40_PAC1"/>
</dbReference>
<proteinExistence type="predicted"/>
<evidence type="ECO:0000256" key="3">
    <source>
        <dbReference type="ARBA" id="ARBA00022737"/>
    </source>
</evidence>
<evidence type="ECO:0000313" key="11">
    <source>
        <dbReference type="Proteomes" id="UP000825729"/>
    </source>
</evidence>